<reference evidence="2" key="1">
    <citation type="submission" date="2017-11" db="EMBL/GenBank/DDBJ databases">
        <authorList>
            <person name="Chan K.G."/>
            <person name="Lee L.S."/>
        </authorList>
    </citation>
    <scope>NUCLEOTIDE SEQUENCE [LARGE SCALE GENOMIC DNA]</scope>
    <source>
        <strain evidence="2">DSM 100970</strain>
    </source>
</reference>
<keyword evidence="2" id="KW-1185">Reference proteome</keyword>
<dbReference type="SUPFAM" id="SSF46955">
    <property type="entry name" value="Putative DNA-binding domain"/>
    <property type="match status" value="1"/>
</dbReference>
<protein>
    <recommendedName>
        <fullName evidence="3">AlpA family transcriptional regulator</fullName>
    </recommendedName>
</protein>
<dbReference type="RefSeq" id="WP_102950844.1">
    <property type="nucleotide sequence ID" value="NZ_CP024847.1"/>
</dbReference>
<dbReference type="AlphaFoldDB" id="A0A2I7N5P4"/>
<sequence length="63" mass="7555">MKKYLTMKDVLNITGISRATLYRHMNVIGDFPKPAFKVFDRLNRWSNEQIDQWLEQQRVELNG</sequence>
<dbReference type="Gene3D" id="1.10.238.160">
    <property type="match status" value="1"/>
</dbReference>
<dbReference type="InterPro" id="IPR010260">
    <property type="entry name" value="AlpA"/>
</dbReference>
<accession>A0A2I7N5P4</accession>
<dbReference type="OrthoDB" id="5398721at2"/>
<proteinExistence type="predicted"/>
<evidence type="ECO:0008006" key="3">
    <source>
        <dbReference type="Google" id="ProtNLM"/>
    </source>
</evidence>
<evidence type="ECO:0000313" key="2">
    <source>
        <dbReference type="Proteomes" id="UP000236655"/>
    </source>
</evidence>
<gene>
    <name evidence="1" type="ORF">CUN60_04320</name>
</gene>
<evidence type="ECO:0000313" key="1">
    <source>
        <dbReference type="EMBL" id="AUR51545.1"/>
    </source>
</evidence>
<organism evidence="1 2">
    <name type="scientific">Aquella oligotrophica</name>
    <dbReference type="NCBI Taxonomy" id="2067065"/>
    <lineage>
        <taxon>Bacteria</taxon>
        <taxon>Pseudomonadati</taxon>
        <taxon>Pseudomonadota</taxon>
        <taxon>Betaproteobacteria</taxon>
        <taxon>Neisseriales</taxon>
        <taxon>Neisseriaceae</taxon>
        <taxon>Aquella</taxon>
    </lineage>
</organism>
<dbReference type="EMBL" id="CP024847">
    <property type="protein sequence ID" value="AUR51545.1"/>
    <property type="molecule type" value="Genomic_DNA"/>
</dbReference>
<dbReference type="Proteomes" id="UP000236655">
    <property type="component" value="Chromosome"/>
</dbReference>
<name>A0A2I7N5P4_9NEIS</name>
<dbReference type="Pfam" id="PF05930">
    <property type="entry name" value="Phage_AlpA"/>
    <property type="match status" value="1"/>
</dbReference>
<dbReference type="KEGG" id="nba:CUN60_04320"/>
<dbReference type="InterPro" id="IPR009061">
    <property type="entry name" value="DNA-bd_dom_put_sf"/>
</dbReference>